<proteinExistence type="inferred from homology"/>
<dbReference type="SUPFAM" id="SSF75169">
    <property type="entry name" value="DsrEFH-like"/>
    <property type="match status" value="1"/>
</dbReference>
<gene>
    <name evidence="2" type="ORF">AZF00_09590</name>
</gene>
<dbReference type="Gene3D" id="3.40.1260.10">
    <property type="entry name" value="DsrEFH-like"/>
    <property type="match status" value="1"/>
</dbReference>
<dbReference type="KEGG" id="zal:AZF00_09590"/>
<dbReference type="AlphaFoldDB" id="A0A127M5L5"/>
<dbReference type="Pfam" id="PF02635">
    <property type="entry name" value="DsrE"/>
    <property type="match status" value="1"/>
</dbReference>
<evidence type="ECO:0000313" key="3">
    <source>
        <dbReference type="Proteomes" id="UP000074119"/>
    </source>
</evidence>
<dbReference type="InterPro" id="IPR027396">
    <property type="entry name" value="DsrEFH-like"/>
</dbReference>
<dbReference type="RefSeq" id="WP_062383666.1">
    <property type="nucleotide sequence ID" value="NZ_CP014544.1"/>
</dbReference>
<name>A0A127M5L5_9GAMM</name>
<organism evidence="2 3">
    <name type="scientific">Zhongshania aliphaticivorans</name>
    <dbReference type="NCBI Taxonomy" id="1470434"/>
    <lineage>
        <taxon>Bacteria</taxon>
        <taxon>Pseudomonadati</taxon>
        <taxon>Pseudomonadota</taxon>
        <taxon>Gammaproteobacteria</taxon>
        <taxon>Cellvibrionales</taxon>
        <taxon>Spongiibacteraceae</taxon>
        <taxon>Zhongshania</taxon>
    </lineage>
</organism>
<sequence length="117" mass="13010">MTFLYLFTRAPYGHSIAREALDMALASAAFDQHVSLVFAQDAIYQLLNTQDKGNTEKKPHIGVINALPLYEIENIYYLSDDCTSRNISATNLAPHAKALSATELADLMRSADRIQSF</sequence>
<reference evidence="2 3" key="1">
    <citation type="submission" date="2015-12" db="EMBL/GenBank/DDBJ databases">
        <authorList>
            <person name="Shamseldin A."/>
            <person name="Moawad H."/>
            <person name="Abd El-Rahim W.M."/>
            <person name="Sadowsky M.J."/>
        </authorList>
    </citation>
    <scope>NUCLEOTIDE SEQUENCE [LARGE SCALE GENOMIC DNA]</scope>
    <source>
        <strain evidence="2 3">SM2</strain>
    </source>
</reference>
<dbReference type="STRING" id="1470434.AZF00_09590"/>
<protein>
    <submittedName>
        <fullName evidence="2">Uncharacterized protein</fullName>
    </submittedName>
</protein>
<dbReference type="NCBIfam" id="NF001238">
    <property type="entry name" value="PRK00211.1"/>
    <property type="match status" value="1"/>
</dbReference>
<dbReference type="Proteomes" id="UP000074119">
    <property type="component" value="Chromosome"/>
</dbReference>
<evidence type="ECO:0000313" key="2">
    <source>
        <dbReference type="EMBL" id="AMO68538.1"/>
    </source>
</evidence>
<comment type="similarity">
    <text evidence="1">Belongs to the DsrF/TusC family.</text>
</comment>
<dbReference type="PANTHER" id="PTHR38780:SF1">
    <property type="entry name" value="PROTEIN TUSC"/>
    <property type="match status" value="1"/>
</dbReference>
<dbReference type="EMBL" id="CP014544">
    <property type="protein sequence ID" value="AMO68538.1"/>
    <property type="molecule type" value="Genomic_DNA"/>
</dbReference>
<dbReference type="InterPro" id="IPR003787">
    <property type="entry name" value="Sulphur_relay_DsrE/F-like"/>
</dbReference>
<dbReference type="PANTHER" id="PTHR38780">
    <property type="entry name" value="PROTEIN TUSC"/>
    <property type="match status" value="1"/>
</dbReference>
<dbReference type="InterPro" id="IPR017462">
    <property type="entry name" value="Sulphur_relay_TusC/DsrF"/>
</dbReference>
<accession>A0A127M5L5</accession>
<evidence type="ECO:0000256" key="1">
    <source>
        <dbReference type="ARBA" id="ARBA00005996"/>
    </source>
</evidence>